<dbReference type="RefSeq" id="XP_033678674.1">
    <property type="nucleotide sequence ID" value="XM_033835894.1"/>
</dbReference>
<name>A0A6A6I271_9PLEO</name>
<dbReference type="GeneID" id="54589224"/>
<evidence type="ECO:0000256" key="1">
    <source>
        <dbReference type="SAM" id="SignalP"/>
    </source>
</evidence>
<feature type="signal peptide" evidence="1">
    <location>
        <begin position="1"/>
        <end position="19"/>
    </location>
</feature>
<dbReference type="Proteomes" id="UP000800094">
    <property type="component" value="Unassembled WGS sequence"/>
</dbReference>
<feature type="chain" id="PRO_5025493240" evidence="1">
    <location>
        <begin position="20"/>
        <end position="123"/>
    </location>
</feature>
<accession>A0A6A6I271</accession>
<evidence type="ECO:0000313" key="2">
    <source>
        <dbReference type="EMBL" id="KAF2243670.1"/>
    </source>
</evidence>
<keyword evidence="3" id="KW-1185">Reference proteome</keyword>
<dbReference type="AlphaFoldDB" id="A0A6A6I271"/>
<dbReference type="OrthoDB" id="4652467at2759"/>
<evidence type="ECO:0000313" key="3">
    <source>
        <dbReference type="Proteomes" id="UP000800094"/>
    </source>
</evidence>
<gene>
    <name evidence="2" type="ORF">BU26DRAFT_609019</name>
</gene>
<proteinExistence type="predicted"/>
<organism evidence="2 3">
    <name type="scientific">Trematosphaeria pertusa</name>
    <dbReference type="NCBI Taxonomy" id="390896"/>
    <lineage>
        <taxon>Eukaryota</taxon>
        <taxon>Fungi</taxon>
        <taxon>Dikarya</taxon>
        <taxon>Ascomycota</taxon>
        <taxon>Pezizomycotina</taxon>
        <taxon>Dothideomycetes</taxon>
        <taxon>Pleosporomycetidae</taxon>
        <taxon>Pleosporales</taxon>
        <taxon>Massarineae</taxon>
        <taxon>Trematosphaeriaceae</taxon>
        <taxon>Trematosphaeria</taxon>
    </lineage>
</organism>
<keyword evidence="1" id="KW-0732">Signal</keyword>
<dbReference type="EMBL" id="ML987204">
    <property type="protein sequence ID" value="KAF2243670.1"/>
    <property type="molecule type" value="Genomic_DNA"/>
</dbReference>
<sequence>MYFKSLLLSQFPCFTSVTAQSPGDPDFYNTVAEIYSGPGCAEEYFVWADPIFGRGGMCQKLDRNDNTPDILSYKVTSQYPGCSATLYTDDGCMSTPYPAPVGECVQGADGAPFVVAFVECPFS</sequence>
<protein>
    <submittedName>
        <fullName evidence="2">Uncharacterized protein</fullName>
    </submittedName>
</protein>
<reference evidence="2" key="1">
    <citation type="journal article" date="2020" name="Stud. Mycol.">
        <title>101 Dothideomycetes genomes: a test case for predicting lifestyles and emergence of pathogens.</title>
        <authorList>
            <person name="Haridas S."/>
            <person name="Albert R."/>
            <person name="Binder M."/>
            <person name="Bloem J."/>
            <person name="Labutti K."/>
            <person name="Salamov A."/>
            <person name="Andreopoulos B."/>
            <person name="Baker S."/>
            <person name="Barry K."/>
            <person name="Bills G."/>
            <person name="Bluhm B."/>
            <person name="Cannon C."/>
            <person name="Castanera R."/>
            <person name="Culley D."/>
            <person name="Daum C."/>
            <person name="Ezra D."/>
            <person name="Gonzalez J."/>
            <person name="Henrissat B."/>
            <person name="Kuo A."/>
            <person name="Liang C."/>
            <person name="Lipzen A."/>
            <person name="Lutzoni F."/>
            <person name="Magnuson J."/>
            <person name="Mondo S."/>
            <person name="Nolan M."/>
            <person name="Ohm R."/>
            <person name="Pangilinan J."/>
            <person name="Park H.-J."/>
            <person name="Ramirez L."/>
            <person name="Alfaro M."/>
            <person name="Sun H."/>
            <person name="Tritt A."/>
            <person name="Yoshinaga Y."/>
            <person name="Zwiers L.-H."/>
            <person name="Turgeon B."/>
            <person name="Goodwin S."/>
            <person name="Spatafora J."/>
            <person name="Crous P."/>
            <person name="Grigoriev I."/>
        </authorList>
    </citation>
    <scope>NUCLEOTIDE SEQUENCE</scope>
    <source>
        <strain evidence="2">CBS 122368</strain>
    </source>
</reference>